<dbReference type="InterPro" id="IPR010690">
    <property type="entry name" value="YqfD"/>
</dbReference>
<keyword evidence="2" id="KW-0472">Membrane</keyword>
<keyword evidence="2" id="KW-0812">Transmembrane</keyword>
<organism evidence="3 4">
    <name type="scientific">Candidatus Eisenbergiella pullistercoris</name>
    <dbReference type="NCBI Taxonomy" id="2838555"/>
    <lineage>
        <taxon>Bacteria</taxon>
        <taxon>Bacillati</taxon>
        <taxon>Bacillota</taxon>
        <taxon>Clostridia</taxon>
        <taxon>Lachnospirales</taxon>
        <taxon>Lachnospiraceae</taxon>
        <taxon>Eisenbergiella</taxon>
    </lineage>
</organism>
<dbReference type="AlphaFoldDB" id="A0A9D1YN01"/>
<proteinExistence type="predicted"/>
<dbReference type="Pfam" id="PF06898">
    <property type="entry name" value="YqfD"/>
    <property type="match status" value="1"/>
</dbReference>
<accession>A0A9D1YN01</accession>
<reference evidence="3" key="1">
    <citation type="journal article" date="2021" name="PeerJ">
        <title>Extensive microbial diversity within the chicken gut microbiome revealed by metagenomics and culture.</title>
        <authorList>
            <person name="Gilroy R."/>
            <person name="Ravi A."/>
            <person name="Getino M."/>
            <person name="Pursley I."/>
            <person name="Horton D.L."/>
            <person name="Alikhan N.F."/>
            <person name="Baker D."/>
            <person name="Gharbi K."/>
            <person name="Hall N."/>
            <person name="Watson M."/>
            <person name="Adriaenssens E.M."/>
            <person name="Foster-Nyarko E."/>
            <person name="Jarju S."/>
            <person name="Secka A."/>
            <person name="Antonio M."/>
            <person name="Oren A."/>
            <person name="Chaudhuri R.R."/>
            <person name="La Ragione R."/>
            <person name="Hildebrand F."/>
            <person name="Pallen M.J."/>
        </authorList>
    </citation>
    <scope>NUCLEOTIDE SEQUENCE</scope>
    <source>
        <strain evidence="3">ChiSxjej3B15-24422</strain>
    </source>
</reference>
<evidence type="ECO:0000313" key="4">
    <source>
        <dbReference type="Proteomes" id="UP000824007"/>
    </source>
</evidence>
<keyword evidence="2" id="KW-1133">Transmembrane helix</keyword>
<feature type="region of interest" description="Disordered" evidence="1">
    <location>
        <begin position="393"/>
        <end position="413"/>
    </location>
</feature>
<evidence type="ECO:0000256" key="2">
    <source>
        <dbReference type="SAM" id="Phobius"/>
    </source>
</evidence>
<gene>
    <name evidence="3" type="ORF">H9831_00105</name>
</gene>
<evidence type="ECO:0000256" key="1">
    <source>
        <dbReference type="SAM" id="MobiDB-lite"/>
    </source>
</evidence>
<dbReference type="PIRSF" id="PIRSF029895">
    <property type="entry name" value="SpoIV"/>
    <property type="match status" value="1"/>
</dbReference>
<evidence type="ECO:0000313" key="3">
    <source>
        <dbReference type="EMBL" id="HIY59076.1"/>
    </source>
</evidence>
<protein>
    <submittedName>
        <fullName evidence="3">Sporulation protein YqfD</fullName>
    </submittedName>
</protein>
<comment type="caution">
    <text evidence="3">The sequence shown here is derived from an EMBL/GenBank/DDBJ whole genome shotgun (WGS) entry which is preliminary data.</text>
</comment>
<dbReference type="EMBL" id="DXDD01000001">
    <property type="protein sequence ID" value="HIY59076.1"/>
    <property type="molecule type" value="Genomic_DNA"/>
</dbReference>
<feature type="transmembrane region" description="Helical" evidence="2">
    <location>
        <begin position="88"/>
        <end position="108"/>
    </location>
</feature>
<reference evidence="3" key="2">
    <citation type="submission" date="2021-04" db="EMBL/GenBank/DDBJ databases">
        <authorList>
            <person name="Gilroy R."/>
        </authorList>
    </citation>
    <scope>NUCLEOTIDE SEQUENCE</scope>
    <source>
        <strain evidence="3">ChiSxjej3B15-24422</strain>
    </source>
</reference>
<name>A0A9D1YN01_9FIRM</name>
<dbReference type="Proteomes" id="UP000824007">
    <property type="component" value="Unassembled WGS sequence"/>
</dbReference>
<sequence>MEGFFRYLQGFLRIRVWGYSPERFMNLCGSRGIRLWDITRREEDYVMEISLPGFFRLRPIVRKTGTRVSVLKRRGLPFLIRRMRKRKVFVTGFPACLAFLLIMSRFIWAIDIEGNRAVTDDMLLDFLSENGVTYGTAENAVDLERLEETLRETFDEVTWASITMEGTRLSVNIRENDLMMTREEAEEALKGYPGSDLLATQDGTVVSILTRQGVPQVTAGTEVKKGDLLVSGAVPVPADDGSVKEYQYCHADADVVIAYETAFEERLPLNYEYKNYTGRQRRDFYLCFGEKRLVFRPGPCRFLKYDTVTQENQLKVLGQIFLPVSWGFEVNREYVTVEAVYQEEQAVRILEERLEKKIEGLYDLGVQIMQKNVTINTVGGSAVLNAVFEVEGKTGQPRPLSGKQPEAAPKEEA</sequence>